<dbReference type="Gene3D" id="1.20.1280.50">
    <property type="match status" value="1"/>
</dbReference>
<evidence type="ECO:0000259" key="1">
    <source>
        <dbReference type="PROSITE" id="PS50181"/>
    </source>
</evidence>
<dbReference type="PROSITE" id="PS50181">
    <property type="entry name" value="FBOX"/>
    <property type="match status" value="1"/>
</dbReference>
<dbReference type="InterPro" id="IPR036047">
    <property type="entry name" value="F-box-like_dom_sf"/>
</dbReference>
<name>A0AAD8HZC8_9APIA</name>
<dbReference type="AlphaFoldDB" id="A0AAD8HZC8"/>
<sequence length="358" mass="40857">MPRRRKTSKPKTIKKWVKKTNWLDLPADITSNILHRLGAVEILESAQKVCTAWRRICKDPAMWRVIDMKNHGDLGDMPYDLEIMCRHAIDRSQGQLVEINIEYFGTDELMEYLAQGGRSSQLKRLQISCCYGMIYESWSEFLKKIPLLEEIELTFAGISEETVANAGRYCPMLKIFKYNDRGYMHDGRPFSQEIADGADAFVMAIAKGMPQLLHLELIGSAMTNKGLQAILDGCPQLESLDLRRCFYLNLDGSFGKLCKERIKNLKLPCDSVKDHKFALDNSEYYHAMSGDHGAPYDYYDDSDPEDYEGLSDYDIYCGPYYNHFRDMSDDSDPGELSSLQEVLAVMHAMHIGNSSDSD</sequence>
<gene>
    <name evidence="2" type="ORF">POM88_031744</name>
</gene>
<comment type="caution">
    <text evidence="2">The sequence shown here is derived from an EMBL/GenBank/DDBJ whole genome shotgun (WGS) entry which is preliminary data.</text>
</comment>
<dbReference type="SUPFAM" id="SSF81383">
    <property type="entry name" value="F-box domain"/>
    <property type="match status" value="1"/>
</dbReference>
<dbReference type="Proteomes" id="UP001237642">
    <property type="component" value="Unassembled WGS sequence"/>
</dbReference>
<dbReference type="Gene3D" id="3.80.10.10">
    <property type="entry name" value="Ribonuclease Inhibitor"/>
    <property type="match status" value="1"/>
</dbReference>
<feature type="domain" description="F-box" evidence="1">
    <location>
        <begin position="19"/>
        <end position="66"/>
    </location>
</feature>
<accession>A0AAD8HZC8</accession>
<dbReference type="Pfam" id="PF12937">
    <property type="entry name" value="F-box-like"/>
    <property type="match status" value="1"/>
</dbReference>
<dbReference type="PANTHER" id="PTHR38926:SF80">
    <property type="entry name" value="F-BOX DOMAIN, LEUCINE-RICH REPEAT DOMAIN SUPERFAMILY"/>
    <property type="match status" value="1"/>
</dbReference>
<evidence type="ECO:0000313" key="2">
    <source>
        <dbReference type="EMBL" id="KAK1375551.1"/>
    </source>
</evidence>
<dbReference type="EMBL" id="JAUIZM010000007">
    <property type="protein sequence ID" value="KAK1375551.1"/>
    <property type="molecule type" value="Genomic_DNA"/>
</dbReference>
<reference evidence="2" key="2">
    <citation type="submission" date="2023-05" db="EMBL/GenBank/DDBJ databases">
        <authorList>
            <person name="Schelkunov M.I."/>
        </authorList>
    </citation>
    <scope>NUCLEOTIDE SEQUENCE</scope>
    <source>
        <strain evidence="2">Hsosn_3</strain>
        <tissue evidence="2">Leaf</tissue>
    </source>
</reference>
<dbReference type="PANTHER" id="PTHR38926">
    <property type="entry name" value="F-BOX DOMAIN CONTAINING PROTEIN, EXPRESSED"/>
    <property type="match status" value="1"/>
</dbReference>
<proteinExistence type="predicted"/>
<reference evidence="2" key="1">
    <citation type="submission" date="2023-02" db="EMBL/GenBank/DDBJ databases">
        <title>Genome of toxic invasive species Heracleum sosnowskyi carries increased number of genes despite the absence of recent whole-genome duplications.</title>
        <authorList>
            <person name="Schelkunov M."/>
            <person name="Shtratnikova V."/>
            <person name="Makarenko M."/>
            <person name="Klepikova A."/>
            <person name="Omelchenko D."/>
            <person name="Novikova G."/>
            <person name="Obukhova E."/>
            <person name="Bogdanov V."/>
            <person name="Penin A."/>
            <person name="Logacheva M."/>
        </authorList>
    </citation>
    <scope>NUCLEOTIDE SEQUENCE</scope>
    <source>
        <strain evidence="2">Hsosn_3</strain>
        <tissue evidence="2">Leaf</tissue>
    </source>
</reference>
<protein>
    <submittedName>
        <fullName evidence="2">F-box/LRR-repeat protein 23</fullName>
    </submittedName>
</protein>
<dbReference type="CDD" id="cd22164">
    <property type="entry name" value="F-box_AtSKIP19-like"/>
    <property type="match status" value="1"/>
</dbReference>
<keyword evidence="3" id="KW-1185">Reference proteome</keyword>
<dbReference type="SUPFAM" id="SSF52047">
    <property type="entry name" value="RNI-like"/>
    <property type="match status" value="1"/>
</dbReference>
<dbReference type="InterPro" id="IPR032675">
    <property type="entry name" value="LRR_dom_sf"/>
</dbReference>
<organism evidence="2 3">
    <name type="scientific">Heracleum sosnowskyi</name>
    <dbReference type="NCBI Taxonomy" id="360622"/>
    <lineage>
        <taxon>Eukaryota</taxon>
        <taxon>Viridiplantae</taxon>
        <taxon>Streptophyta</taxon>
        <taxon>Embryophyta</taxon>
        <taxon>Tracheophyta</taxon>
        <taxon>Spermatophyta</taxon>
        <taxon>Magnoliopsida</taxon>
        <taxon>eudicotyledons</taxon>
        <taxon>Gunneridae</taxon>
        <taxon>Pentapetalae</taxon>
        <taxon>asterids</taxon>
        <taxon>campanulids</taxon>
        <taxon>Apiales</taxon>
        <taxon>Apiaceae</taxon>
        <taxon>Apioideae</taxon>
        <taxon>apioid superclade</taxon>
        <taxon>Tordylieae</taxon>
        <taxon>Tordyliinae</taxon>
        <taxon>Heracleum</taxon>
    </lineage>
</organism>
<evidence type="ECO:0000313" key="3">
    <source>
        <dbReference type="Proteomes" id="UP001237642"/>
    </source>
</evidence>
<dbReference type="InterPro" id="IPR001810">
    <property type="entry name" value="F-box_dom"/>
</dbReference>